<dbReference type="InterPro" id="IPR021414">
    <property type="entry name" value="DUF3054"/>
</dbReference>
<accession>A0A3M0G184</accession>
<comment type="caution">
    <text evidence="2">The sequence shown here is derived from an EMBL/GenBank/DDBJ whole genome shotgun (WGS) entry which is preliminary data.</text>
</comment>
<dbReference type="Proteomes" id="UP000275256">
    <property type="component" value="Unassembled WGS sequence"/>
</dbReference>
<dbReference type="RefSeq" id="WP_121901842.1">
    <property type="nucleotide sequence ID" value="NZ_REFW01000003.1"/>
</dbReference>
<feature type="transmembrane region" description="Helical" evidence="1">
    <location>
        <begin position="37"/>
        <end position="55"/>
    </location>
</feature>
<gene>
    <name evidence="2" type="ORF">EAX62_11325</name>
</gene>
<feature type="transmembrane region" description="Helical" evidence="1">
    <location>
        <begin position="7"/>
        <end position="25"/>
    </location>
</feature>
<dbReference type="AlphaFoldDB" id="A0A3M0G184"/>
<protein>
    <submittedName>
        <fullName evidence="2">DUF3054 domain-containing protein</fullName>
    </submittedName>
</protein>
<organism evidence="2 3">
    <name type="scientific">Tessaracoccus antarcticus</name>
    <dbReference type="NCBI Taxonomy" id="2479848"/>
    <lineage>
        <taxon>Bacteria</taxon>
        <taxon>Bacillati</taxon>
        <taxon>Actinomycetota</taxon>
        <taxon>Actinomycetes</taxon>
        <taxon>Propionibacteriales</taxon>
        <taxon>Propionibacteriaceae</taxon>
        <taxon>Tessaracoccus</taxon>
    </lineage>
</organism>
<sequence>MVRILPAVIDLVFVVIFAVVGRASHAERLSIPGVAQTAWPFLAACLFAWVVVGLLDDSGYGPRAALVIWLVTVLAGMGLRIVAGDTAETAFVIVATLVLFSSFFGWRLVVRLIRARKQTDATVS</sequence>
<keyword evidence="1" id="KW-0812">Transmembrane</keyword>
<dbReference type="Pfam" id="PF11255">
    <property type="entry name" value="DUF3054"/>
    <property type="match status" value="1"/>
</dbReference>
<dbReference type="EMBL" id="REFW01000003">
    <property type="protein sequence ID" value="RMB58721.1"/>
    <property type="molecule type" value="Genomic_DNA"/>
</dbReference>
<feature type="transmembrane region" description="Helical" evidence="1">
    <location>
        <begin position="89"/>
        <end position="109"/>
    </location>
</feature>
<name>A0A3M0G184_9ACTN</name>
<evidence type="ECO:0000256" key="1">
    <source>
        <dbReference type="SAM" id="Phobius"/>
    </source>
</evidence>
<keyword evidence="1" id="KW-1133">Transmembrane helix</keyword>
<reference evidence="2 3" key="1">
    <citation type="submission" date="2018-10" db="EMBL/GenBank/DDBJ databases">
        <title>Tessaracoccus antarcticuss sp. nov., isolated from sediment.</title>
        <authorList>
            <person name="Zhou L.Y."/>
            <person name="Du Z.J."/>
        </authorList>
    </citation>
    <scope>NUCLEOTIDE SEQUENCE [LARGE SCALE GENOMIC DNA]</scope>
    <source>
        <strain evidence="2 3">JDX10</strain>
    </source>
</reference>
<evidence type="ECO:0000313" key="2">
    <source>
        <dbReference type="EMBL" id="RMB58721.1"/>
    </source>
</evidence>
<dbReference type="OrthoDB" id="3698172at2"/>
<keyword evidence="1" id="KW-0472">Membrane</keyword>
<proteinExistence type="predicted"/>
<feature type="transmembrane region" description="Helical" evidence="1">
    <location>
        <begin position="64"/>
        <end position="83"/>
    </location>
</feature>
<evidence type="ECO:0000313" key="3">
    <source>
        <dbReference type="Proteomes" id="UP000275256"/>
    </source>
</evidence>
<keyword evidence="3" id="KW-1185">Reference proteome</keyword>